<gene>
    <name evidence="1" type="ORF">S06H3_64489</name>
</gene>
<comment type="caution">
    <text evidence="1">The sequence shown here is derived from an EMBL/GenBank/DDBJ whole genome shotgun (WGS) entry which is preliminary data.</text>
</comment>
<sequence length="118" mass="13949">AFISLRELRKFETQGAKGGRVPIITINKSYYNLYNNLWVAYKDGMQRVVKLLGFDVGFLFQKENQFKQGCENFLKQHPNVNQAFTKMLADVRKSWQNILSTIRNYYLEHKILDIKKVE</sequence>
<evidence type="ECO:0000313" key="1">
    <source>
        <dbReference type="EMBL" id="GAI53720.1"/>
    </source>
</evidence>
<feature type="non-terminal residue" evidence="1">
    <location>
        <position position="1"/>
    </location>
</feature>
<accession>X1QS06</accession>
<organism evidence="1">
    <name type="scientific">marine sediment metagenome</name>
    <dbReference type="NCBI Taxonomy" id="412755"/>
    <lineage>
        <taxon>unclassified sequences</taxon>
        <taxon>metagenomes</taxon>
        <taxon>ecological metagenomes</taxon>
    </lineage>
</organism>
<dbReference type="EMBL" id="BARV01043089">
    <property type="protein sequence ID" value="GAI53720.1"/>
    <property type="molecule type" value="Genomic_DNA"/>
</dbReference>
<reference evidence="1" key="1">
    <citation type="journal article" date="2014" name="Front. Microbiol.">
        <title>High frequency of phylogenetically diverse reductive dehalogenase-homologous genes in deep subseafloor sedimentary metagenomes.</title>
        <authorList>
            <person name="Kawai M."/>
            <person name="Futagami T."/>
            <person name="Toyoda A."/>
            <person name="Takaki Y."/>
            <person name="Nishi S."/>
            <person name="Hori S."/>
            <person name="Arai W."/>
            <person name="Tsubouchi T."/>
            <person name="Morono Y."/>
            <person name="Uchiyama I."/>
            <person name="Ito T."/>
            <person name="Fujiyama A."/>
            <person name="Inagaki F."/>
            <person name="Takami H."/>
        </authorList>
    </citation>
    <scope>NUCLEOTIDE SEQUENCE</scope>
    <source>
        <strain evidence="1">Expedition CK06-06</strain>
    </source>
</reference>
<feature type="non-terminal residue" evidence="1">
    <location>
        <position position="118"/>
    </location>
</feature>
<name>X1QS06_9ZZZZ</name>
<dbReference type="AlphaFoldDB" id="X1QS06"/>
<proteinExistence type="predicted"/>
<protein>
    <submittedName>
        <fullName evidence="1">Uncharacterized protein</fullName>
    </submittedName>
</protein>